<dbReference type="Proteomes" id="UP001177121">
    <property type="component" value="Unassembled WGS sequence"/>
</dbReference>
<dbReference type="EMBL" id="JAHBMK020000001">
    <property type="protein sequence ID" value="MDO8226078.1"/>
    <property type="molecule type" value="Genomic_DNA"/>
</dbReference>
<dbReference type="Pfam" id="PF19952">
    <property type="entry name" value="DUF6414"/>
    <property type="match status" value="1"/>
</dbReference>
<accession>A0ABT9DN36</accession>
<comment type="caution">
    <text evidence="1">The sequence shown here is derived from an EMBL/GenBank/DDBJ whole genome shotgun (WGS) entry which is preliminary data.</text>
</comment>
<reference evidence="1" key="1">
    <citation type="submission" date="2023-07" db="EMBL/GenBank/DDBJ databases">
        <title>Biological control against Fusarium languescens, the causal agent of wilt in Jalapeno peppers, by a novel bacterial subspecies: Bacillus cabrialesii subsp. tritici TSO2.</title>
        <authorList>
            <person name="Montoya-Martinez A.C."/>
            <person name="Figueroa-Brambila K.M."/>
            <person name="Escalante-Beltran A."/>
            <person name="Lopez-Montoya N.D."/>
            <person name="Valenzuela-Ruiz V."/>
            <person name="Parra-Cota F.I."/>
            <person name="Estrada Alvarado M.I."/>
            <person name="De Los Santos Villalobos S."/>
        </authorList>
    </citation>
    <scope>NUCLEOTIDE SEQUENCE</scope>
    <source>
        <strain evidence="1">TSO2</strain>
    </source>
</reference>
<evidence type="ECO:0000313" key="1">
    <source>
        <dbReference type="EMBL" id="MDO8226078.1"/>
    </source>
</evidence>
<keyword evidence="2" id="KW-1185">Reference proteome</keyword>
<gene>
    <name evidence="1" type="ORF">KHP33_014695</name>
</gene>
<dbReference type="RefSeq" id="WP_213400013.1">
    <property type="nucleotide sequence ID" value="NZ_JAHBMK020000001.1"/>
</dbReference>
<evidence type="ECO:0000313" key="2">
    <source>
        <dbReference type="Proteomes" id="UP001177121"/>
    </source>
</evidence>
<dbReference type="InterPro" id="IPR045633">
    <property type="entry name" value="DUF6414"/>
</dbReference>
<name>A0ABT9DN36_9BACI</name>
<proteinExistence type="predicted"/>
<organism evidence="1 2">
    <name type="scientific">Bacillus cabrialesii subsp. tritici</name>
    <dbReference type="NCBI Taxonomy" id="2944916"/>
    <lineage>
        <taxon>Bacteria</taxon>
        <taxon>Bacillati</taxon>
        <taxon>Bacillota</taxon>
        <taxon>Bacilli</taxon>
        <taxon>Bacillales</taxon>
        <taxon>Bacillaceae</taxon>
        <taxon>Bacillus</taxon>
        <taxon>Bacillus cabrialesii</taxon>
    </lineage>
</organism>
<protein>
    <submittedName>
        <fullName evidence="1">Uncharacterized protein</fullName>
    </submittedName>
</protein>
<sequence length="312" mass="35121">MKEILYLDTELMNSNLAQIDQGLTTDISHHSDTQKTESDGSNFSNGKKAEVGARLGLVSLNLNGKLGADAQEGFHESRSFLEGEKDILNKSFHDYSLSLLMDKLDEAGLLKKTDSDLKEGDFFIIESELRFNDFSLIKRFSNPEKMENLLLAEIADSTMTYQEAKKITNKSKPTAKDRELMELATIVVKVHESVKPTLLTLKQLHAFSDFLSDIFEDHSFIKIGKNAGIIKNSSLRESTTSLALRSENNRKVKLLGRFTSKKQKVFNGFNFDELKPDEFYKMPNLFLDVALGSMQLISVGDNIVSPIAIYFE</sequence>